<sequence length="190" mass="21739">MQTVAFTQMKDGTTEEYQFLRSLEHRYIRSLPERLEGALQSLGSGLQGYQISRLEHSLQAATRAEADGADIDYIVAALLHDLGDELAPANHSQFAASILRPYVRAEVTWVVEMHGLFQMRYYAHHYGDNPDGYLAYQDHPWFVACCHFCERWDQAAFDPSYPTKPLAYFMPMLREVFSRTAFDPAILQAP</sequence>
<protein>
    <submittedName>
        <fullName evidence="2">Predicted HD phosphohydrolase</fullName>
    </submittedName>
</protein>
<dbReference type="InterPro" id="IPR006674">
    <property type="entry name" value="HD_domain"/>
</dbReference>
<dbReference type="SUPFAM" id="SSF109604">
    <property type="entry name" value="HD-domain/PDEase-like"/>
    <property type="match status" value="1"/>
</dbReference>
<dbReference type="GO" id="GO:0016787">
    <property type="term" value="F:hydrolase activity"/>
    <property type="evidence" value="ECO:0007669"/>
    <property type="project" value="UniProtKB-KW"/>
</dbReference>
<dbReference type="Pfam" id="PF01966">
    <property type="entry name" value="HD"/>
    <property type="match status" value="1"/>
</dbReference>
<organism evidence="2 3">
    <name type="scientific">Thiothrix eikelboomii</name>
    <dbReference type="NCBI Taxonomy" id="92487"/>
    <lineage>
        <taxon>Bacteria</taxon>
        <taxon>Pseudomonadati</taxon>
        <taxon>Pseudomonadota</taxon>
        <taxon>Gammaproteobacteria</taxon>
        <taxon>Thiotrichales</taxon>
        <taxon>Thiotrichaceae</taxon>
        <taxon>Thiothrix</taxon>
    </lineage>
</organism>
<reference evidence="2 3" key="1">
    <citation type="submission" date="2017-02" db="EMBL/GenBank/DDBJ databases">
        <authorList>
            <person name="Peterson S.W."/>
        </authorList>
    </citation>
    <scope>NUCLEOTIDE SEQUENCE [LARGE SCALE GENOMIC DNA]</scope>
    <source>
        <strain evidence="2 3">ATCC 49788</strain>
    </source>
</reference>
<dbReference type="RefSeq" id="WP_200806998.1">
    <property type="nucleotide sequence ID" value="NZ_FUYB01000001.1"/>
</dbReference>
<dbReference type="Proteomes" id="UP000190460">
    <property type="component" value="Unassembled WGS sequence"/>
</dbReference>
<evidence type="ECO:0000313" key="2">
    <source>
        <dbReference type="EMBL" id="SKA67537.1"/>
    </source>
</evidence>
<proteinExistence type="predicted"/>
<dbReference type="PANTHER" id="PTHR40202:SF1">
    <property type="entry name" value="HD DOMAIN-CONTAINING PROTEIN"/>
    <property type="match status" value="1"/>
</dbReference>
<dbReference type="EMBL" id="FUYB01000001">
    <property type="protein sequence ID" value="SKA67537.1"/>
    <property type="molecule type" value="Genomic_DNA"/>
</dbReference>
<feature type="domain" description="HD" evidence="1">
    <location>
        <begin position="53"/>
        <end position="119"/>
    </location>
</feature>
<dbReference type="Gene3D" id="1.10.3210.10">
    <property type="entry name" value="Hypothetical protein af1432"/>
    <property type="match status" value="1"/>
</dbReference>
<accession>A0A1T4VRG8</accession>
<gene>
    <name evidence="2" type="ORF">SAMN02745130_00050</name>
</gene>
<evidence type="ECO:0000259" key="1">
    <source>
        <dbReference type="Pfam" id="PF01966"/>
    </source>
</evidence>
<evidence type="ECO:0000313" key="3">
    <source>
        <dbReference type="Proteomes" id="UP000190460"/>
    </source>
</evidence>
<dbReference type="PANTHER" id="PTHR40202">
    <property type="match status" value="1"/>
</dbReference>
<name>A0A1T4VRG8_9GAMM</name>
<dbReference type="AlphaFoldDB" id="A0A1T4VRG8"/>
<keyword evidence="3" id="KW-1185">Reference proteome</keyword>
<dbReference type="STRING" id="92487.SAMN02745130_00050"/>
<keyword evidence="2" id="KW-0378">Hydrolase</keyword>
<dbReference type="InterPro" id="IPR052567">
    <property type="entry name" value="OP_Dioxygenase"/>
</dbReference>